<dbReference type="Gene3D" id="1.10.10.60">
    <property type="entry name" value="Homeodomain-like"/>
    <property type="match status" value="1"/>
</dbReference>
<dbReference type="InterPro" id="IPR001647">
    <property type="entry name" value="HTH_TetR"/>
</dbReference>
<feature type="DNA-binding region" description="H-T-H motif" evidence="4">
    <location>
        <begin position="41"/>
        <end position="60"/>
    </location>
</feature>
<keyword evidence="7" id="KW-1185">Reference proteome</keyword>
<accession>A0ABP7ILD8</accession>
<reference evidence="7" key="1">
    <citation type="journal article" date="2019" name="Int. J. Syst. Evol. Microbiol.">
        <title>The Global Catalogue of Microorganisms (GCM) 10K type strain sequencing project: providing services to taxonomists for standard genome sequencing and annotation.</title>
        <authorList>
            <consortium name="The Broad Institute Genomics Platform"/>
            <consortium name="The Broad Institute Genome Sequencing Center for Infectious Disease"/>
            <person name="Wu L."/>
            <person name="Ma J."/>
        </authorList>
    </citation>
    <scope>NUCLEOTIDE SEQUENCE [LARGE SCALE GENOMIC DNA]</scope>
    <source>
        <strain evidence="7">JCM 17017</strain>
    </source>
</reference>
<dbReference type="InterPro" id="IPR036271">
    <property type="entry name" value="Tet_transcr_reg_TetR-rel_C_sf"/>
</dbReference>
<evidence type="ECO:0000256" key="4">
    <source>
        <dbReference type="PROSITE-ProRule" id="PRU00335"/>
    </source>
</evidence>
<dbReference type="Proteomes" id="UP001501624">
    <property type="component" value="Unassembled WGS sequence"/>
</dbReference>
<evidence type="ECO:0000313" key="7">
    <source>
        <dbReference type="Proteomes" id="UP001501624"/>
    </source>
</evidence>
<name>A0ABP7ILD8_9PSEU</name>
<keyword evidence="1" id="KW-0805">Transcription regulation</keyword>
<comment type="caution">
    <text evidence="6">The sequence shown here is derived from an EMBL/GenBank/DDBJ whole genome shotgun (WGS) entry which is preliminary data.</text>
</comment>
<dbReference type="InterPro" id="IPR041490">
    <property type="entry name" value="KstR2_TetR_C"/>
</dbReference>
<organism evidence="6 7">
    <name type="scientific">Amycolatopsis tucumanensis</name>
    <dbReference type="NCBI Taxonomy" id="401106"/>
    <lineage>
        <taxon>Bacteria</taxon>
        <taxon>Bacillati</taxon>
        <taxon>Actinomycetota</taxon>
        <taxon>Actinomycetes</taxon>
        <taxon>Pseudonocardiales</taxon>
        <taxon>Pseudonocardiaceae</taxon>
        <taxon>Amycolatopsis</taxon>
    </lineage>
</organism>
<protein>
    <recommendedName>
        <fullName evidence="5">HTH tetR-type domain-containing protein</fullName>
    </recommendedName>
</protein>
<evidence type="ECO:0000256" key="1">
    <source>
        <dbReference type="ARBA" id="ARBA00023015"/>
    </source>
</evidence>
<gene>
    <name evidence="6" type="ORF">GCM10022380_44870</name>
</gene>
<dbReference type="Gene3D" id="1.10.357.10">
    <property type="entry name" value="Tetracycline Repressor, domain 2"/>
    <property type="match status" value="1"/>
</dbReference>
<dbReference type="SUPFAM" id="SSF46689">
    <property type="entry name" value="Homeodomain-like"/>
    <property type="match status" value="1"/>
</dbReference>
<dbReference type="SUPFAM" id="SSF48498">
    <property type="entry name" value="Tetracyclin repressor-like, C-terminal domain"/>
    <property type="match status" value="1"/>
</dbReference>
<dbReference type="Pfam" id="PF00440">
    <property type="entry name" value="TetR_N"/>
    <property type="match status" value="1"/>
</dbReference>
<dbReference type="EMBL" id="BAABCM010000006">
    <property type="protein sequence ID" value="GAA3820954.1"/>
    <property type="molecule type" value="Genomic_DNA"/>
</dbReference>
<evidence type="ECO:0000313" key="6">
    <source>
        <dbReference type="EMBL" id="GAA3820954.1"/>
    </source>
</evidence>
<dbReference type="Pfam" id="PF17932">
    <property type="entry name" value="TetR_C_24"/>
    <property type="match status" value="1"/>
</dbReference>
<dbReference type="InterPro" id="IPR009057">
    <property type="entry name" value="Homeodomain-like_sf"/>
</dbReference>
<evidence type="ECO:0000259" key="5">
    <source>
        <dbReference type="PROSITE" id="PS50977"/>
    </source>
</evidence>
<dbReference type="InterPro" id="IPR050109">
    <property type="entry name" value="HTH-type_TetR-like_transc_reg"/>
</dbReference>
<evidence type="ECO:0000256" key="3">
    <source>
        <dbReference type="ARBA" id="ARBA00023163"/>
    </source>
</evidence>
<dbReference type="RefSeq" id="WP_237339197.1">
    <property type="nucleotide sequence ID" value="NZ_BAABCM010000006.1"/>
</dbReference>
<dbReference type="PRINTS" id="PR00455">
    <property type="entry name" value="HTHTETR"/>
</dbReference>
<evidence type="ECO:0000256" key="2">
    <source>
        <dbReference type="ARBA" id="ARBA00023125"/>
    </source>
</evidence>
<dbReference type="PANTHER" id="PTHR30055">
    <property type="entry name" value="HTH-TYPE TRANSCRIPTIONAL REGULATOR RUTR"/>
    <property type="match status" value="1"/>
</dbReference>
<keyword evidence="3" id="KW-0804">Transcription</keyword>
<sequence length="206" mass="22206">METADAPAVRMTRKERQEETRRRLIASAIRLFARSGVSATSLNAVAEHAGFSRGAVHGNYSGKDELVAAVAETVAGELAPQLGQILMGPGSSRERLAAYIRAFLEYCAQHPDSAGALIAVVEYLSREDRRHYGDRVAASLGDLIALFEDGQRRGEMRAFDTTTMAFALRTVLDNTAAHLLGGDADIEALTAEIVALFDAATRKERG</sequence>
<dbReference type="PANTHER" id="PTHR30055:SF234">
    <property type="entry name" value="HTH-TYPE TRANSCRIPTIONAL REGULATOR BETI"/>
    <property type="match status" value="1"/>
</dbReference>
<feature type="domain" description="HTH tetR-type" evidence="5">
    <location>
        <begin position="18"/>
        <end position="78"/>
    </location>
</feature>
<keyword evidence="2 4" id="KW-0238">DNA-binding</keyword>
<dbReference type="PROSITE" id="PS50977">
    <property type="entry name" value="HTH_TETR_2"/>
    <property type="match status" value="1"/>
</dbReference>
<proteinExistence type="predicted"/>